<keyword evidence="2" id="KW-0238">DNA-binding</keyword>
<dbReference type="InterPro" id="IPR011256">
    <property type="entry name" value="Reg_factor_effector_dom_sf"/>
</dbReference>
<dbReference type="STRING" id="571932.SAMN05421743_103289"/>
<dbReference type="Pfam" id="PF06445">
    <property type="entry name" value="GyrI-like"/>
    <property type="match status" value="1"/>
</dbReference>
<proteinExistence type="predicted"/>
<gene>
    <name evidence="2" type="ORF">SAMN05421743_103289</name>
</gene>
<evidence type="ECO:0000313" key="3">
    <source>
        <dbReference type="Proteomes" id="UP000198584"/>
    </source>
</evidence>
<feature type="domain" description="AraC effector-binding" evidence="1">
    <location>
        <begin position="5"/>
        <end position="160"/>
    </location>
</feature>
<dbReference type="GO" id="GO:0003677">
    <property type="term" value="F:DNA binding"/>
    <property type="evidence" value="ECO:0007669"/>
    <property type="project" value="UniProtKB-KW"/>
</dbReference>
<dbReference type="EMBL" id="FNQR01000003">
    <property type="protein sequence ID" value="SEA24653.1"/>
    <property type="molecule type" value="Genomic_DNA"/>
</dbReference>
<reference evidence="2 3" key="1">
    <citation type="submission" date="2016-10" db="EMBL/GenBank/DDBJ databases">
        <authorList>
            <person name="de Groot N.N."/>
        </authorList>
    </citation>
    <scope>NUCLEOTIDE SEQUENCE [LARGE SCALE GENOMIC DNA]</scope>
    <source>
        <strain evidence="2 3">CCM7597</strain>
    </source>
</reference>
<dbReference type="AlphaFoldDB" id="A0A1H3ZLL5"/>
<dbReference type="InterPro" id="IPR010499">
    <property type="entry name" value="AraC_E-bd"/>
</dbReference>
<keyword evidence="3" id="KW-1185">Reference proteome</keyword>
<accession>A0A1H3ZLL5</accession>
<organism evidence="2 3">
    <name type="scientific">Thalassobacillus cyri</name>
    <dbReference type="NCBI Taxonomy" id="571932"/>
    <lineage>
        <taxon>Bacteria</taxon>
        <taxon>Bacillati</taxon>
        <taxon>Bacillota</taxon>
        <taxon>Bacilli</taxon>
        <taxon>Bacillales</taxon>
        <taxon>Bacillaceae</taxon>
        <taxon>Thalassobacillus</taxon>
    </lineage>
</organism>
<dbReference type="Gene3D" id="3.20.80.10">
    <property type="entry name" value="Regulatory factor, effector binding domain"/>
    <property type="match status" value="1"/>
</dbReference>
<protein>
    <submittedName>
        <fullName evidence="2">Predicted transcriptional regulator YdeE, contains AraC-type DNA-binding domain</fullName>
    </submittedName>
</protein>
<name>A0A1H3ZLL5_9BACI</name>
<dbReference type="Proteomes" id="UP000198584">
    <property type="component" value="Unassembled WGS sequence"/>
</dbReference>
<dbReference type="SMART" id="SM00871">
    <property type="entry name" value="AraC_E_bind"/>
    <property type="match status" value="1"/>
</dbReference>
<evidence type="ECO:0000313" key="2">
    <source>
        <dbReference type="EMBL" id="SEA24653.1"/>
    </source>
</evidence>
<dbReference type="SUPFAM" id="SSF55136">
    <property type="entry name" value="Probable bacterial effector-binding domain"/>
    <property type="match status" value="1"/>
</dbReference>
<sequence>MMGKFDYKIVTLPAYRGVGLKWNGAYAEVSSLNELITEMKDRVGELEGAVNTDLQLGLYYHLRPDGITHYSVYEVKGTQQVPEGMVEINIPELTYLMTHHEQGRDIGETYTNIYEWFKENDYKPYIDERKYFDDLPIKHERYPAGRNLIDPHFDILIPIEKI</sequence>
<dbReference type="InterPro" id="IPR029442">
    <property type="entry name" value="GyrI-like"/>
</dbReference>
<dbReference type="RefSeq" id="WP_342722076.1">
    <property type="nucleotide sequence ID" value="NZ_FNQR01000003.1"/>
</dbReference>
<evidence type="ECO:0000259" key="1">
    <source>
        <dbReference type="SMART" id="SM00871"/>
    </source>
</evidence>